<dbReference type="InterPro" id="IPR038765">
    <property type="entry name" value="Papain-like_cys_pep_sf"/>
</dbReference>
<evidence type="ECO:0000313" key="3">
    <source>
        <dbReference type="Proteomes" id="UP000055014"/>
    </source>
</evidence>
<evidence type="ECO:0000256" key="1">
    <source>
        <dbReference type="SAM" id="SignalP"/>
    </source>
</evidence>
<protein>
    <submittedName>
        <fullName evidence="2">Peptidase C1A papain</fullName>
    </submittedName>
</protein>
<dbReference type="EMBL" id="LGGW01000209">
    <property type="protein sequence ID" value="KUK85486.1"/>
    <property type="molecule type" value="Genomic_DNA"/>
</dbReference>
<dbReference type="Gene3D" id="3.90.70.10">
    <property type="entry name" value="Cysteine proteinases"/>
    <property type="match status" value="1"/>
</dbReference>
<gene>
    <name evidence="2" type="ORF">XE02_1528</name>
</gene>
<accession>A0A101HYJ2</accession>
<evidence type="ECO:0000313" key="2">
    <source>
        <dbReference type="EMBL" id="KUK85486.1"/>
    </source>
</evidence>
<keyword evidence="1" id="KW-0732">Signal</keyword>
<sequence>MKKTLLVIVITLFSFAALASDLLLEASFRAEEINERIGQLNLPWRAGVPGVLSEFTAHGISDFGSVVDKWHGEIELPERIELKKDGEFSTQATTRFGQIISSLFVYFPYGDVIIPDGSFIQVHTPIRNQAFHGTCWAFATVASFESGLMVQKDGLGGEDGFEPWKLQHDTYDFSEQFLSFHNIDWD</sequence>
<dbReference type="PROSITE" id="PS00139">
    <property type="entry name" value="THIOL_PROTEASE_CYS"/>
    <property type="match status" value="1"/>
</dbReference>
<feature type="signal peptide" evidence="1">
    <location>
        <begin position="1"/>
        <end position="19"/>
    </location>
</feature>
<organism evidence="2 3">
    <name type="scientific">Mesotoga infera</name>
    <dbReference type="NCBI Taxonomy" id="1236046"/>
    <lineage>
        <taxon>Bacteria</taxon>
        <taxon>Thermotogati</taxon>
        <taxon>Thermotogota</taxon>
        <taxon>Thermotogae</taxon>
        <taxon>Kosmotogales</taxon>
        <taxon>Kosmotogaceae</taxon>
        <taxon>Mesotoga</taxon>
    </lineage>
</organism>
<feature type="chain" id="PRO_5007097054" evidence="1">
    <location>
        <begin position="20"/>
        <end position="186"/>
    </location>
</feature>
<comment type="caution">
    <text evidence="2">The sequence shown here is derived from an EMBL/GenBank/DDBJ whole genome shotgun (WGS) entry which is preliminary data.</text>
</comment>
<dbReference type="InterPro" id="IPR000169">
    <property type="entry name" value="Pept_cys_AS"/>
</dbReference>
<dbReference type="SUPFAM" id="SSF54001">
    <property type="entry name" value="Cysteine proteinases"/>
    <property type="match status" value="1"/>
</dbReference>
<proteinExistence type="predicted"/>
<reference evidence="3" key="1">
    <citation type="journal article" date="2015" name="MBio">
        <title>Genome-Resolved Metagenomic Analysis Reveals Roles for Candidate Phyla and Other Microbial Community Members in Biogeochemical Transformations in Oil Reservoirs.</title>
        <authorList>
            <person name="Hu P."/>
            <person name="Tom L."/>
            <person name="Singh A."/>
            <person name="Thomas B.C."/>
            <person name="Baker B.J."/>
            <person name="Piceno Y.M."/>
            <person name="Andersen G.L."/>
            <person name="Banfield J.F."/>
        </authorList>
    </citation>
    <scope>NUCLEOTIDE SEQUENCE [LARGE SCALE GENOMIC DNA]</scope>
</reference>
<dbReference type="AlphaFoldDB" id="A0A101HYJ2"/>
<feature type="non-terminal residue" evidence="2">
    <location>
        <position position="186"/>
    </location>
</feature>
<name>A0A101HYJ2_9BACT</name>
<dbReference type="Proteomes" id="UP000055014">
    <property type="component" value="Unassembled WGS sequence"/>
</dbReference>